<evidence type="ECO:0000313" key="2">
    <source>
        <dbReference type="Proteomes" id="UP001336314"/>
    </source>
</evidence>
<protein>
    <submittedName>
        <fullName evidence="1">Uncharacterized protein</fullName>
    </submittedName>
</protein>
<dbReference type="Proteomes" id="UP001336314">
    <property type="component" value="Unassembled WGS sequence"/>
</dbReference>
<comment type="caution">
    <text evidence="1">The sequence shown here is derived from an EMBL/GenBank/DDBJ whole genome shotgun (WGS) entry which is preliminary data.</text>
</comment>
<reference evidence="1 2" key="1">
    <citation type="submission" date="2023-07" db="EMBL/GenBank/DDBJ databases">
        <title>Alkalimonas sp., MEB108 novel, alkaliphilic bacterium isolated from Lonar Lake, India.</title>
        <authorList>
            <person name="Joshi A."/>
            <person name="Thite S."/>
        </authorList>
    </citation>
    <scope>NUCLEOTIDE SEQUENCE [LARGE SCALE GENOMIC DNA]</scope>
    <source>
        <strain evidence="1 2">MEB108</strain>
    </source>
</reference>
<dbReference type="EMBL" id="JAUHLI010000008">
    <property type="protein sequence ID" value="MEE2001722.1"/>
    <property type="molecule type" value="Genomic_DNA"/>
</dbReference>
<sequence length="102" mass="11285">MLSIAGVVLSGFYWLGLDTCSEDNERHVKQYLIQGQLVADSEVAKEKDLAEISNGALCKVKDEAMSDGLSFILYRVEAENADYIRLVNGLDGSSKLYGPFYQ</sequence>
<name>A0ABU7J5K1_9GAMM</name>
<accession>A0ABU7J5K1</accession>
<evidence type="ECO:0000313" key="1">
    <source>
        <dbReference type="EMBL" id="MEE2001722.1"/>
    </source>
</evidence>
<proteinExistence type="predicted"/>
<dbReference type="RefSeq" id="WP_330128816.1">
    <property type="nucleotide sequence ID" value="NZ_JAUHLI010000008.1"/>
</dbReference>
<gene>
    <name evidence="1" type="ORF">QWY20_09680</name>
</gene>
<keyword evidence="2" id="KW-1185">Reference proteome</keyword>
<organism evidence="1 2">
    <name type="scientific">Alkalimonas cellulosilytica</name>
    <dbReference type="NCBI Taxonomy" id="3058395"/>
    <lineage>
        <taxon>Bacteria</taxon>
        <taxon>Pseudomonadati</taxon>
        <taxon>Pseudomonadota</taxon>
        <taxon>Gammaproteobacteria</taxon>
        <taxon>Alkalimonas</taxon>
    </lineage>
</organism>